<gene>
    <name evidence="3" type="ORF">O3G_MSEX004683</name>
</gene>
<organism evidence="3 4">
    <name type="scientific">Manduca sexta</name>
    <name type="common">Tobacco hawkmoth</name>
    <name type="synonym">Tobacco hornworm</name>
    <dbReference type="NCBI Taxonomy" id="7130"/>
    <lineage>
        <taxon>Eukaryota</taxon>
        <taxon>Metazoa</taxon>
        <taxon>Ecdysozoa</taxon>
        <taxon>Arthropoda</taxon>
        <taxon>Hexapoda</taxon>
        <taxon>Insecta</taxon>
        <taxon>Pterygota</taxon>
        <taxon>Neoptera</taxon>
        <taxon>Endopterygota</taxon>
        <taxon>Lepidoptera</taxon>
        <taxon>Glossata</taxon>
        <taxon>Ditrysia</taxon>
        <taxon>Bombycoidea</taxon>
        <taxon>Sphingidae</taxon>
        <taxon>Sphinginae</taxon>
        <taxon>Sphingini</taxon>
        <taxon>Manduca</taxon>
    </lineage>
</organism>
<reference evidence="3" key="2">
    <citation type="submission" date="2020-12" db="EMBL/GenBank/DDBJ databases">
        <authorList>
            <person name="Kanost M."/>
        </authorList>
    </citation>
    <scope>NUCLEOTIDE SEQUENCE</scope>
</reference>
<sequence length="169" mass="17659">MQHAAWSPESGPAAGYRMECPPGCPAAVYELMRGCWQWNASDRPTFRDIHHALEHMFQDNSITDEVEKQLQEGSAGGSSGTPQMSLKKGSVGGGGAAGCAGAAGVAGSSGGGDARAVQMRRPTNRRGKQAPTPPKRTSLLSSCSSFRESQYAAEEHGPPEDSLASLNGQ</sequence>
<keyword evidence="4" id="KW-1185">Reference proteome</keyword>
<dbReference type="EMBL" id="JH668339">
    <property type="protein sequence ID" value="KAG6446982.1"/>
    <property type="molecule type" value="Genomic_DNA"/>
</dbReference>
<dbReference type="InterPro" id="IPR001245">
    <property type="entry name" value="Ser-Thr/Tyr_kinase_cat_dom"/>
</dbReference>
<dbReference type="GO" id="GO:0043235">
    <property type="term" value="C:receptor complex"/>
    <property type="evidence" value="ECO:0007669"/>
    <property type="project" value="TreeGrafter"/>
</dbReference>
<evidence type="ECO:0000259" key="2">
    <source>
        <dbReference type="Pfam" id="PF07714"/>
    </source>
</evidence>
<dbReference type="PANTHER" id="PTHR24416">
    <property type="entry name" value="TYROSINE-PROTEIN KINASE RECEPTOR"/>
    <property type="match status" value="1"/>
</dbReference>
<protein>
    <recommendedName>
        <fullName evidence="2">Serine-threonine/tyrosine-protein kinase catalytic domain-containing protein</fullName>
    </recommendedName>
</protein>
<evidence type="ECO:0000256" key="1">
    <source>
        <dbReference type="SAM" id="MobiDB-lite"/>
    </source>
</evidence>
<dbReference type="PANTHER" id="PTHR24416:SF611">
    <property type="entry name" value="TYROSINE-PROTEIN KINASE TRANSMEMBRANE RECEPTOR ROR"/>
    <property type="match status" value="1"/>
</dbReference>
<dbReference type="Pfam" id="PF07714">
    <property type="entry name" value="PK_Tyr_Ser-Thr"/>
    <property type="match status" value="1"/>
</dbReference>
<dbReference type="GO" id="GO:0007169">
    <property type="term" value="P:cell surface receptor protein tyrosine kinase signaling pathway"/>
    <property type="evidence" value="ECO:0007669"/>
    <property type="project" value="TreeGrafter"/>
</dbReference>
<dbReference type="Proteomes" id="UP000791440">
    <property type="component" value="Unassembled WGS sequence"/>
</dbReference>
<feature type="region of interest" description="Disordered" evidence="1">
    <location>
        <begin position="60"/>
        <end position="169"/>
    </location>
</feature>
<dbReference type="GO" id="GO:0004714">
    <property type="term" value="F:transmembrane receptor protein tyrosine kinase activity"/>
    <property type="evidence" value="ECO:0007669"/>
    <property type="project" value="TreeGrafter"/>
</dbReference>
<evidence type="ECO:0000313" key="4">
    <source>
        <dbReference type="Proteomes" id="UP000791440"/>
    </source>
</evidence>
<accession>A0A921YWM1</accession>
<evidence type="ECO:0000313" key="3">
    <source>
        <dbReference type="EMBL" id="KAG6446982.1"/>
    </source>
</evidence>
<reference evidence="3" key="1">
    <citation type="journal article" date="2016" name="Insect Biochem. Mol. Biol.">
        <title>Multifaceted biological insights from a draft genome sequence of the tobacco hornworm moth, Manduca sexta.</title>
        <authorList>
            <person name="Kanost M.R."/>
            <person name="Arrese E.L."/>
            <person name="Cao X."/>
            <person name="Chen Y.R."/>
            <person name="Chellapilla S."/>
            <person name="Goldsmith M.R."/>
            <person name="Grosse-Wilde E."/>
            <person name="Heckel D.G."/>
            <person name="Herndon N."/>
            <person name="Jiang H."/>
            <person name="Papanicolaou A."/>
            <person name="Qu J."/>
            <person name="Soulages J.L."/>
            <person name="Vogel H."/>
            <person name="Walters J."/>
            <person name="Waterhouse R.M."/>
            <person name="Ahn S.J."/>
            <person name="Almeida F.C."/>
            <person name="An C."/>
            <person name="Aqrawi P."/>
            <person name="Bretschneider A."/>
            <person name="Bryant W.B."/>
            <person name="Bucks S."/>
            <person name="Chao H."/>
            <person name="Chevignon G."/>
            <person name="Christen J.M."/>
            <person name="Clarke D.F."/>
            <person name="Dittmer N.T."/>
            <person name="Ferguson L.C.F."/>
            <person name="Garavelou S."/>
            <person name="Gordon K.H.J."/>
            <person name="Gunaratna R.T."/>
            <person name="Han Y."/>
            <person name="Hauser F."/>
            <person name="He Y."/>
            <person name="Heidel-Fischer H."/>
            <person name="Hirsh A."/>
            <person name="Hu Y."/>
            <person name="Jiang H."/>
            <person name="Kalra D."/>
            <person name="Klinner C."/>
            <person name="Konig C."/>
            <person name="Kovar C."/>
            <person name="Kroll A.R."/>
            <person name="Kuwar S.S."/>
            <person name="Lee S.L."/>
            <person name="Lehman R."/>
            <person name="Li K."/>
            <person name="Li Z."/>
            <person name="Liang H."/>
            <person name="Lovelace S."/>
            <person name="Lu Z."/>
            <person name="Mansfield J.H."/>
            <person name="McCulloch K.J."/>
            <person name="Mathew T."/>
            <person name="Morton B."/>
            <person name="Muzny D.M."/>
            <person name="Neunemann D."/>
            <person name="Ongeri F."/>
            <person name="Pauchet Y."/>
            <person name="Pu L.L."/>
            <person name="Pyrousis I."/>
            <person name="Rao X.J."/>
            <person name="Redding A."/>
            <person name="Roesel C."/>
            <person name="Sanchez-Gracia A."/>
            <person name="Schaack S."/>
            <person name="Shukla A."/>
            <person name="Tetreau G."/>
            <person name="Wang Y."/>
            <person name="Xiong G.H."/>
            <person name="Traut W."/>
            <person name="Walsh T.K."/>
            <person name="Worley K.C."/>
            <person name="Wu D."/>
            <person name="Wu W."/>
            <person name="Wu Y.Q."/>
            <person name="Zhang X."/>
            <person name="Zou Z."/>
            <person name="Zucker H."/>
            <person name="Briscoe A.D."/>
            <person name="Burmester T."/>
            <person name="Clem R.J."/>
            <person name="Feyereisen R."/>
            <person name="Grimmelikhuijzen C.J.P."/>
            <person name="Hamodrakas S.J."/>
            <person name="Hansson B.S."/>
            <person name="Huguet E."/>
            <person name="Jermiin L.S."/>
            <person name="Lan Q."/>
            <person name="Lehman H.K."/>
            <person name="Lorenzen M."/>
            <person name="Merzendorfer H."/>
            <person name="Michalopoulos I."/>
            <person name="Morton D.B."/>
            <person name="Muthukrishnan S."/>
            <person name="Oakeshott J.G."/>
            <person name="Palmer W."/>
            <person name="Park Y."/>
            <person name="Passarelli A.L."/>
            <person name="Rozas J."/>
            <person name="Schwartz L.M."/>
            <person name="Smith W."/>
            <person name="Southgate A."/>
            <person name="Vilcinskas A."/>
            <person name="Vogt R."/>
            <person name="Wang P."/>
            <person name="Werren J."/>
            <person name="Yu X.Q."/>
            <person name="Zhou J.J."/>
            <person name="Brown S.J."/>
            <person name="Scherer S.E."/>
            <person name="Richards S."/>
            <person name="Blissard G.W."/>
        </authorList>
    </citation>
    <scope>NUCLEOTIDE SEQUENCE</scope>
</reference>
<dbReference type="GO" id="GO:0005886">
    <property type="term" value="C:plasma membrane"/>
    <property type="evidence" value="ECO:0007669"/>
    <property type="project" value="TreeGrafter"/>
</dbReference>
<feature type="domain" description="Serine-threonine/tyrosine-protein kinase catalytic" evidence="2">
    <location>
        <begin position="14"/>
        <end position="53"/>
    </location>
</feature>
<dbReference type="InterPro" id="IPR050122">
    <property type="entry name" value="RTK"/>
</dbReference>
<name>A0A921YWM1_MANSE</name>
<proteinExistence type="predicted"/>
<dbReference type="AlphaFoldDB" id="A0A921YWM1"/>
<comment type="caution">
    <text evidence="3">The sequence shown here is derived from an EMBL/GenBank/DDBJ whole genome shotgun (WGS) entry which is preliminary data.</text>
</comment>